<evidence type="ECO:0000313" key="2">
    <source>
        <dbReference type="EMBL" id="OFV66210.1"/>
    </source>
</evidence>
<comment type="caution">
    <text evidence="2">The sequence shown here is derived from an EMBL/GenBank/DDBJ whole genome shotgun (WGS) entry which is preliminary data.</text>
</comment>
<dbReference type="EMBL" id="LYOR01000003">
    <property type="protein sequence ID" value="OFV66210.1"/>
    <property type="molecule type" value="Genomic_DNA"/>
</dbReference>
<name>A0A1F2P4Q1_9EURY</name>
<dbReference type="EMBL" id="DRIE01000111">
    <property type="protein sequence ID" value="HEC57589.1"/>
    <property type="molecule type" value="Genomic_DNA"/>
</dbReference>
<gene>
    <name evidence="1" type="ORF">ENI32_06915</name>
    <name evidence="2" type="ORF">SBU_000752</name>
</gene>
<reference evidence="1" key="2">
    <citation type="journal article" date="2020" name="mSystems">
        <title>Genome- and Community-Level Interaction Insights into Carbon Utilization and Element Cycling Functions of Hydrothermarchaeota in Hydrothermal Sediment.</title>
        <authorList>
            <person name="Zhou Z."/>
            <person name="Liu Y."/>
            <person name="Xu W."/>
            <person name="Pan J."/>
            <person name="Luo Z.H."/>
            <person name="Li M."/>
        </authorList>
    </citation>
    <scope>NUCLEOTIDE SEQUENCE [LARGE SCALE GENOMIC DNA]</scope>
    <source>
        <strain evidence="1">HyVt-386</strain>
    </source>
</reference>
<organism evidence="2 3">
    <name type="scientific">Candidatus Syntropharchaeum butanivorans</name>
    <dbReference type="NCBI Taxonomy" id="1839936"/>
    <lineage>
        <taxon>Archaea</taxon>
        <taxon>Methanobacteriati</taxon>
        <taxon>Methanobacteriota</taxon>
        <taxon>Stenosarchaea group</taxon>
        <taxon>Methanomicrobia</taxon>
        <taxon>Methanosarcinales</taxon>
        <taxon>ANME-2 cluster</taxon>
        <taxon>Candidatus Syntropharchaeum</taxon>
    </lineage>
</organism>
<accession>A0A1F2P4Q1</accession>
<dbReference type="Proteomes" id="UP000185779">
    <property type="component" value="Unassembled WGS sequence"/>
</dbReference>
<protein>
    <submittedName>
        <fullName evidence="2">Uncharacterized protein</fullName>
    </submittedName>
</protein>
<evidence type="ECO:0000313" key="1">
    <source>
        <dbReference type="EMBL" id="HEC57589.1"/>
    </source>
</evidence>
<sequence length="156" mass="17865">MKLHRFIRSFCIIDGGEVYVEGERDISLDLDLLILLWQVLVIHTSINSILIRTDRDQIYAQKVREGSTVAIFADQAASLALIYSTYQKIAHLLSEGGGFLDDMRRNNLRSVLSDLKEPEGVRLDTNKELVMTIEEIKRFREEWNMTKSFDGMGGVK</sequence>
<keyword evidence="3" id="KW-1185">Reference proteome</keyword>
<evidence type="ECO:0000313" key="3">
    <source>
        <dbReference type="Proteomes" id="UP000185779"/>
    </source>
</evidence>
<reference evidence="2 3" key="1">
    <citation type="submission" date="2016-05" db="EMBL/GenBank/DDBJ databases">
        <title>Microbial consortia oxidize butane by reversing methanogenesis.</title>
        <authorList>
            <person name="Laso-Perez R."/>
            <person name="Richter M."/>
            <person name="Wegener G."/>
            <person name="Musat F."/>
        </authorList>
    </citation>
    <scope>NUCLEOTIDE SEQUENCE [LARGE SCALE GENOMIC DNA]</scope>
    <source>
        <strain evidence="2">BOX1</strain>
    </source>
</reference>
<dbReference type="AlphaFoldDB" id="A0A1F2P4Q1"/>
<dbReference type="STRING" id="1839936.SBU_000752"/>
<proteinExistence type="predicted"/>
<dbReference type="Proteomes" id="UP000885936">
    <property type="component" value="Unassembled WGS sequence"/>
</dbReference>